<dbReference type="Pfam" id="PF05345">
    <property type="entry name" value="He_PIG"/>
    <property type="match status" value="1"/>
</dbReference>
<comment type="caution">
    <text evidence="3">The sequence shown here is derived from an EMBL/GenBank/DDBJ whole genome shotgun (WGS) entry which is preliminary data.</text>
</comment>
<name>A0A432MH32_9BACT</name>
<keyword evidence="4" id="KW-1185">Reference proteome</keyword>
<feature type="region of interest" description="Disordered" evidence="1">
    <location>
        <begin position="301"/>
        <end position="320"/>
    </location>
</feature>
<evidence type="ECO:0000313" key="3">
    <source>
        <dbReference type="EMBL" id="RUL86215.1"/>
    </source>
</evidence>
<feature type="transmembrane region" description="Helical" evidence="2">
    <location>
        <begin position="231"/>
        <end position="249"/>
    </location>
</feature>
<feature type="transmembrane region" description="Helical" evidence="2">
    <location>
        <begin position="77"/>
        <end position="103"/>
    </location>
</feature>
<feature type="transmembrane region" description="Helical" evidence="2">
    <location>
        <begin position="269"/>
        <end position="290"/>
    </location>
</feature>
<feature type="compositionally biased region" description="Polar residues" evidence="1">
    <location>
        <begin position="303"/>
        <end position="320"/>
    </location>
</feature>
<dbReference type="Gene3D" id="2.60.40.10">
    <property type="entry name" value="Immunoglobulins"/>
    <property type="match status" value="1"/>
</dbReference>
<evidence type="ECO:0000256" key="2">
    <source>
        <dbReference type="SAM" id="Phobius"/>
    </source>
</evidence>
<dbReference type="SUPFAM" id="SSF49313">
    <property type="entry name" value="Cadherin-like"/>
    <property type="match status" value="1"/>
</dbReference>
<dbReference type="Proteomes" id="UP000280296">
    <property type="component" value="Unassembled WGS sequence"/>
</dbReference>
<organism evidence="3 4">
    <name type="scientific">Tautonia sociabilis</name>
    <dbReference type="NCBI Taxonomy" id="2080755"/>
    <lineage>
        <taxon>Bacteria</taxon>
        <taxon>Pseudomonadati</taxon>
        <taxon>Planctomycetota</taxon>
        <taxon>Planctomycetia</taxon>
        <taxon>Isosphaerales</taxon>
        <taxon>Isosphaeraceae</taxon>
        <taxon>Tautonia</taxon>
    </lineage>
</organism>
<keyword evidence="2" id="KW-0472">Membrane</keyword>
<evidence type="ECO:0000256" key="1">
    <source>
        <dbReference type="SAM" id="MobiDB-lite"/>
    </source>
</evidence>
<evidence type="ECO:0000313" key="4">
    <source>
        <dbReference type="Proteomes" id="UP000280296"/>
    </source>
</evidence>
<dbReference type="GO" id="GO:0005509">
    <property type="term" value="F:calcium ion binding"/>
    <property type="evidence" value="ECO:0007669"/>
    <property type="project" value="InterPro"/>
</dbReference>
<feature type="compositionally biased region" description="Basic and acidic residues" evidence="1">
    <location>
        <begin position="27"/>
        <end position="36"/>
    </location>
</feature>
<reference evidence="3 4" key="1">
    <citation type="submission" date="2018-12" db="EMBL/GenBank/DDBJ databases">
        <authorList>
            <person name="Toschakov S.V."/>
        </authorList>
    </citation>
    <scope>NUCLEOTIDE SEQUENCE [LARGE SCALE GENOMIC DNA]</scope>
    <source>
        <strain evidence="3 4">GM2012</strain>
    </source>
</reference>
<protein>
    <submittedName>
        <fullName evidence="3">Uncharacterized protein</fullName>
    </submittedName>
</protein>
<dbReference type="InterPro" id="IPR015919">
    <property type="entry name" value="Cadherin-like_sf"/>
</dbReference>
<keyword evidence="2" id="KW-1133">Transmembrane helix</keyword>
<sequence length="320" mass="33709">MGGTPIGGVVPIEASERAMPSPPSRPATDDLPDRPRAPSPRFGTDPSGREQERSAMRRGRRGGHGVLEFGGSGEDSFVAVVVTKLTGALLFILLLSMVIMALIPKAIDPSPPGSSGEAEPLAIATPERLPEAISGRPYELALSATGGTGPLRWAIDGDLPEGLEFDAGRGLIRGTPEVGTPGPVALRVMVSDGRRSDAKGLSLVVYRPDGPLTVPSPVEAALRLPRLPWRAWGELGLGFVMLLLVHMVAMNGVSEMERRSEAPGRRFAIYRGVVRASSLSAVIVLGTWLWSHRDARTAAPITSPESTIASAGTTDSIVPR</sequence>
<proteinExistence type="predicted"/>
<keyword evidence="2" id="KW-0812">Transmembrane</keyword>
<accession>A0A432MH32</accession>
<dbReference type="EMBL" id="RYZH01000033">
    <property type="protein sequence ID" value="RUL86215.1"/>
    <property type="molecule type" value="Genomic_DNA"/>
</dbReference>
<dbReference type="AlphaFoldDB" id="A0A432MH32"/>
<dbReference type="GO" id="GO:0016020">
    <property type="term" value="C:membrane"/>
    <property type="evidence" value="ECO:0007669"/>
    <property type="project" value="InterPro"/>
</dbReference>
<feature type="region of interest" description="Disordered" evidence="1">
    <location>
        <begin position="1"/>
        <end position="68"/>
    </location>
</feature>
<dbReference type="InterPro" id="IPR013783">
    <property type="entry name" value="Ig-like_fold"/>
</dbReference>
<reference evidence="3 4" key="2">
    <citation type="submission" date="2019-01" db="EMBL/GenBank/DDBJ databases">
        <title>Tautonia sociabilis, a novel thermotolerant planctomycete of Isosphaeraceae family, isolated from a 4000 m deep subterranean habitat.</title>
        <authorList>
            <person name="Kovaleva O.L."/>
            <person name="Elcheninov A.G."/>
            <person name="Van Heerden E."/>
            <person name="Toshchakov S.V."/>
            <person name="Novikov A."/>
            <person name="Bonch-Osmolovskaya E.A."/>
            <person name="Kublanov I.V."/>
        </authorList>
    </citation>
    <scope>NUCLEOTIDE SEQUENCE [LARGE SCALE GENOMIC DNA]</scope>
    <source>
        <strain evidence="3 4">GM2012</strain>
    </source>
</reference>
<gene>
    <name evidence="3" type="ORF">TsocGM_16790</name>
</gene>